<protein>
    <recommendedName>
        <fullName evidence="1">Core domain-containing protein</fullName>
    </recommendedName>
</protein>
<dbReference type="InterPro" id="IPR016092">
    <property type="entry name" value="ATAP"/>
</dbReference>
<dbReference type="RefSeq" id="WP_162669637.1">
    <property type="nucleotide sequence ID" value="NZ_LR593886.1"/>
</dbReference>
<gene>
    <name evidence="2" type="ORF">SOIL9_25270</name>
</gene>
<dbReference type="Proteomes" id="UP000464178">
    <property type="component" value="Chromosome"/>
</dbReference>
<dbReference type="InterPro" id="IPR000361">
    <property type="entry name" value="ATAP_core_dom"/>
</dbReference>
<reference evidence="2 3" key="1">
    <citation type="submission" date="2019-05" db="EMBL/GenBank/DDBJ databases">
        <authorList>
            <consortium name="Science for Life Laboratories"/>
        </authorList>
    </citation>
    <scope>NUCLEOTIDE SEQUENCE [LARGE SCALE GENOMIC DNA]</scope>
    <source>
        <strain evidence="2">Soil9</strain>
    </source>
</reference>
<evidence type="ECO:0000259" key="1">
    <source>
        <dbReference type="Pfam" id="PF01521"/>
    </source>
</evidence>
<dbReference type="Pfam" id="PF01521">
    <property type="entry name" value="Fe-S_biosyn"/>
    <property type="match status" value="1"/>
</dbReference>
<name>A0A6P2D2V1_9BACT</name>
<dbReference type="PANTHER" id="PTHR43011:SF1">
    <property type="entry name" value="IRON-SULFUR CLUSTER ASSEMBLY 2 HOMOLOG, MITOCHONDRIAL"/>
    <property type="match status" value="1"/>
</dbReference>
<dbReference type="GO" id="GO:0051539">
    <property type="term" value="F:4 iron, 4 sulfur cluster binding"/>
    <property type="evidence" value="ECO:0007669"/>
    <property type="project" value="TreeGrafter"/>
</dbReference>
<dbReference type="Gene3D" id="2.60.300.12">
    <property type="entry name" value="HesB-like domain"/>
    <property type="match status" value="1"/>
</dbReference>
<accession>A0A6P2D2V1</accession>
<proteinExistence type="predicted"/>
<keyword evidence="3" id="KW-1185">Reference proteome</keyword>
<dbReference type="PANTHER" id="PTHR43011">
    <property type="entry name" value="IRON-SULFUR CLUSTER ASSEMBLY 2 HOMOLOG, MITOCHONDRIAL"/>
    <property type="match status" value="1"/>
</dbReference>
<dbReference type="AlphaFoldDB" id="A0A6P2D2V1"/>
<sequence>MSTAVANEPQGLGLKDAAPVAPPVTVTEKAALEVKRHIADMIERKEIEPGGTLYLRVRVQGGGCSGFQNKLDLDAKYDEKSDHKFEFHGIEVVVDKRSLLYLNGATVDFHDDLNKRGFTISNPQAKSTCGCGSSYSM</sequence>
<dbReference type="GO" id="GO:0016226">
    <property type="term" value="P:iron-sulfur cluster assembly"/>
    <property type="evidence" value="ECO:0007669"/>
    <property type="project" value="InterPro"/>
</dbReference>
<dbReference type="NCBIfam" id="TIGR00049">
    <property type="entry name" value="iron-sulfur cluster assembly accessory protein"/>
    <property type="match status" value="1"/>
</dbReference>
<dbReference type="GO" id="GO:0051537">
    <property type="term" value="F:2 iron, 2 sulfur cluster binding"/>
    <property type="evidence" value="ECO:0007669"/>
    <property type="project" value="TreeGrafter"/>
</dbReference>
<evidence type="ECO:0000313" key="2">
    <source>
        <dbReference type="EMBL" id="VTR95187.1"/>
    </source>
</evidence>
<dbReference type="SUPFAM" id="SSF89360">
    <property type="entry name" value="HesB-like domain"/>
    <property type="match status" value="1"/>
</dbReference>
<evidence type="ECO:0000313" key="3">
    <source>
        <dbReference type="Proteomes" id="UP000464178"/>
    </source>
</evidence>
<organism evidence="2 3">
    <name type="scientific">Gemmata massiliana</name>
    <dbReference type="NCBI Taxonomy" id="1210884"/>
    <lineage>
        <taxon>Bacteria</taxon>
        <taxon>Pseudomonadati</taxon>
        <taxon>Planctomycetota</taxon>
        <taxon>Planctomycetia</taxon>
        <taxon>Gemmatales</taxon>
        <taxon>Gemmataceae</taxon>
        <taxon>Gemmata</taxon>
    </lineage>
</organism>
<feature type="domain" description="Core" evidence="1">
    <location>
        <begin position="24"/>
        <end position="132"/>
    </location>
</feature>
<dbReference type="KEGG" id="gms:SOIL9_25270"/>
<dbReference type="EMBL" id="LR593886">
    <property type="protein sequence ID" value="VTR95187.1"/>
    <property type="molecule type" value="Genomic_DNA"/>
</dbReference>
<dbReference type="InterPro" id="IPR035903">
    <property type="entry name" value="HesB-like_dom_sf"/>
</dbReference>
<dbReference type="GO" id="GO:0005506">
    <property type="term" value="F:iron ion binding"/>
    <property type="evidence" value="ECO:0007669"/>
    <property type="project" value="TreeGrafter"/>
</dbReference>